<evidence type="ECO:0000256" key="4">
    <source>
        <dbReference type="ARBA" id="ARBA00022960"/>
    </source>
</evidence>
<dbReference type="GO" id="GO:0071555">
    <property type="term" value="P:cell wall organization"/>
    <property type="evidence" value="ECO:0007669"/>
    <property type="project" value="UniProtKB-KW"/>
</dbReference>
<organism evidence="9 10">
    <name type="scientific">Candidatus Portnoybacteria bacterium CG09_land_8_20_14_0_10_44_13</name>
    <dbReference type="NCBI Taxonomy" id="1974811"/>
    <lineage>
        <taxon>Bacteria</taxon>
        <taxon>Candidatus Portnoyibacteriota</taxon>
    </lineage>
</organism>
<feature type="transmembrane region" description="Helical" evidence="8">
    <location>
        <begin position="135"/>
        <end position="154"/>
    </location>
</feature>
<keyword evidence="5 8" id="KW-0573">Peptidoglycan synthesis</keyword>
<keyword evidence="8" id="KW-0961">Cell wall biogenesis/degradation</keyword>
<feature type="transmembrane region" description="Helical" evidence="8">
    <location>
        <begin position="174"/>
        <end position="196"/>
    </location>
</feature>
<keyword evidence="7 8" id="KW-0472">Membrane</keyword>
<feature type="transmembrane region" description="Helical" evidence="8">
    <location>
        <begin position="451"/>
        <end position="473"/>
    </location>
</feature>
<feature type="transmembrane region" description="Helical" evidence="8">
    <location>
        <begin position="315"/>
        <end position="333"/>
    </location>
</feature>
<comment type="pathway">
    <text evidence="8">Cell wall biogenesis; peptidoglycan biosynthesis.</text>
</comment>
<dbReference type="InterPro" id="IPR004268">
    <property type="entry name" value="MurJ"/>
</dbReference>
<keyword evidence="8" id="KW-0813">Transport</keyword>
<protein>
    <recommendedName>
        <fullName evidence="8">Probable lipid II flippase MurJ</fullName>
    </recommendedName>
</protein>
<dbReference type="CDD" id="cd13123">
    <property type="entry name" value="MATE_MurJ_like"/>
    <property type="match status" value="1"/>
</dbReference>
<feature type="transmembrane region" description="Helical" evidence="8">
    <location>
        <begin position="519"/>
        <end position="544"/>
    </location>
</feature>
<dbReference type="GO" id="GO:0005886">
    <property type="term" value="C:plasma membrane"/>
    <property type="evidence" value="ECO:0007669"/>
    <property type="project" value="UniProtKB-SubCell"/>
</dbReference>
<feature type="transmembrane region" description="Helical" evidence="8">
    <location>
        <begin position="75"/>
        <end position="97"/>
    </location>
</feature>
<feature type="transmembrane region" description="Helical" evidence="8">
    <location>
        <begin position="485"/>
        <end position="507"/>
    </location>
</feature>
<dbReference type="EMBL" id="PEZF01000086">
    <property type="protein sequence ID" value="PIS16702.1"/>
    <property type="molecule type" value="Genomic_DNA"/>
</dbReference>
<evidence type="ECO:0000313" key="10">
    <source>
        <dbReference type="Proteomes" id="UP000229080"/>
    </source>
</evidence>
<dbReference type="AlphaFoldDB" id="A0A2H0WVL1"/>
<feature type="transmembrane region" description="Helical" evidence="8">
    <location>
        <begin position="289"/>
        <end position="309"/>
    </location>
</feature>
<keyword evidence="2 8" id="KW-1003">Cell membrane</keyword>
<dbReference type="UniPathway" id="UPA00219"/>
<evidence type="ECO:0000256" key="3">
    <source>
        <dbReference type="ARBA" id="ARBA00022692"/>
    </source>
</evidence>
<evidence type="ECO:0000256" key="1">
    <source>
        <dbReference type="ARBA" id="ARBA00004651"/>
    </source>
</evidence>
<evidence type="ECO:0000256" key="7">
    <source>
        <dbReference type="ARBA" id="ARBA00023136"/>
    </source>
</evidence>
<evidence type="ECO:0000313" key="9">
    <source>
        <dbReference type="EMBL" id="PIS16702.1"/>
    </source>
</evidence>
<feature type="transmembrane region" description="Helical" evidence="8">
    <location>
        <begin position="427"/>
        <end position="445"/>
    </location>
</feature>
<sequence length="573" mass="62723">MPYHRSIILSNFPKEVFKKILNSQSKTITSAAVILGAASLVSRLLGVFRDRILAGKFGAGDAMDVYFAAFRVPDLIYGLLVVGALTAGFIPVFTSYLSKKRDADTPRTVLGVSSESRSRSGTVMPEEAQYLANDVLNIVGLGLFLICGLAIIFARQIVPLIAPGFGPEKLNLTISLSRIIFLSPIFLGISGVFSGVLQSFKHFIAFSLAPIFYNLGIIFGALFLTNSFGIYGLGLGVVLGAFLHMLIQIPPAVFFGFRYRPVLDFYNSGIGRIGRLMIPRTFSLGLSQFNFLAMTIIASTLASGSLAIFNFAYNIYAFPLGIIAASYAVAAFPTMTRYAQEKDWKSFGQSFSSAFRQILFFIIPASALLIVLRAQIVRVVLGAGMFDWNDTILTITTLQFLIFGLFADALVLLLVRGFFAVEDTTTPFILGIFDTLIRVTTAYFLSRHLGVAGMAIGFASGCVVYAVLLWLFLRRRVGDMDRKKIFSSIIKILIASLLAALAAYGALRVFDDLVNMKTFLGIFTQGLVAGLFGIAIYVIVGLTLRSEEMLGFWQVITHRLPWSKVASKKETIE</sequence>
<evidence type="ECO:0000256" key="2">
    <source>
        <dbReference type="ARBA" id="ARBA00022475"/>
    </source>
</evidence>
<dbReference type="NCBIfam" id="TIGR01695">
    <property type="entry name" value="murJ_mviN"/>
    <property type="match status" value="1"/>
</dbReference>
<reference evidence="10" key="1">
    <citation type="submission" date="2017-09" db="EMBL/GenBank/DDBJ databases">
        <title>Depth-based differentiation of microbial function through sediment-hosted aquifers and enrichment of novel symbionts in the deep terrestrial subsurface.</title>
        <authorList>
            <person name="Probst A.J."/>
            <person name="Ladd B."/>
            <person name="Jarett J.K."/>
            <person name="Geller-Mcgrath D.E."/>
            <person name="Sieber C.M.K."/>
            <person name="Emerson J.B."/>
            <person name="Anantharaman K."/>
            <person name="Thomas B.C."/>
            <person name="Malmstrom R."/>
            <person name="Stieglmeier M."/>
            <person name="Klingl A."/>
            <person name="Woyke T."/>
            <person name="Ryan C.M."/>
            <person name="Banfield J.F."/>
        </authorList>
    </citation>
    <scope>NUCLEOTIDE SEQUENCE [LARGE SCALE GENOMIC DNA]</scope>
</reference>
<comment type="caution">
    <text evidence="9">The sequence shown here is derived from an EMBL/GenBank/DDBJ whole genome shotgun (WGS) entry which is preliminary data.</text>
</comment>
<keyword evidence="3 8" id="KW-0812">Transmembrane</keyword>
<dbReference type="PANTHER" id="PTHR47019:SF1">
    <property type="entry name" value="LIPID II FLIPPASE MURJ"/>
    <property type="match status" value="1"/>
</dbReference>
<comment type="function">
    <text evidence="8">Involved in peptidoglycan biosynthesis. Transports lipid-linked peptidoglycan precursors from the inner to the outer leaflet of the cytoplasmic membrane.</text>
</comment>
<evidence type="ECO:0000256" key="5">
    <source>
        <dbReference type="ARBA" id="ARBA00022984"/>
    </source>
</evidence>
<dbReference type="GO" id="GO:0008360">
    <property type="term" value="P:regulation of cell shape"/>
    <property type="evidence" value="ECO:0007669"/>
    <property type="project" value="UniProtKB-KW"/>
</dbReference>
<feature type="transmembrane region" description="Helical" evidence="8">
    <location>
        <begin position="392"/>
        <end position="415"/>
    </location>
</feature>
<dbReference type="Pfam" id="PF03023">
    <property type="entry name" value="MurJ"/>
    <property type="match status" value="1"/>
</dbReference>
<dbReference type="PRINTS" id="PR01806">
    <property type="entry name" value="VIRFACTRMVIN"/>
</dbReference>
<feature type="transmembrane region" description="Helical" evidence="8">
    <location>
        <begin position="203"/>
        <end position="224"/>
    </location>
</feature>
<comment type="similarity">
    <text evidence="8">Belongs to the MurJ/MviN family.</text>
</comment>
<feature type="transmembrane region" description="Helical" evidence="8">
    <location>
        <begin position="28"/>
        <end position="48"/>
    </location>
</feature>
<dbReference type="PANTHER" id="PTHR47019">
    <property type="entry name" value="LIPID II FLIPPASE MURJ"/>
    <property type="match status" value="1"/>
</dbReference>
<feature type="transmembrane region" description="Helical" evidence="8">
    <location>
        <begin position="230"/>
        <end position="257"/>
    </location>
</feature>
<keyword evidence="4 8" id="KW-0133">Cell shape</keyword>
<dbReference type="HAMAP" id="MF_02078">
    <property type="entry name" value="MurJ_MviN"/>
    <property type="match status" value="1"/>
</dbReference>
<comment type="subcellular location">
    <subcellularLocation>
        <location evidence="1 8">Cell membrane</location>
        <topology evidence="1 8">Multi-pass membrane protein</topology>
    </subcellularLocation>
</comment>
<dbReference type="Proteomes" id="UP000229080">
    <property type="component" value="Unassembled WGS sequence"/>
</dbReference>
<accession>A0A2H0WVL1</accession>
<dbReference type="GO" id="GO:0034204">
    <property type="term" value="P:lipid translocation"/>
    <property type="evidence" value="ECO:0007669"/>
    <property type="project" value="TreeGrafter"/>
</dbReference>
<dbReference type="GO" id="GO:0009252">
    <property type="term" value="P:peptidoglycan biosynthetic process"/>
    <property type="evidence" value="ECO:0007669"/>
    <property type="project" value="UniProtKB-UniRule"/>
</dbReference>
<dbReference type="InterPro" id="IPR051050">
    <property type="entry name" value="Lipid_II_flippase_MurJ/MviN"/>
</dbReference>
<evidence type="ECO:0000256" key="6">
    <source>
        <dbReference type="ARBA" id="ARBA00022989"/>
    </source>
</evidence>
<evidence type="ECO:0000256" key="8">
    <source>
        <dbReference type="HAMAP-Rule" id="MF_02078"/>
    </source>
</evidence>
<proteinExistence type="inferred from homology"/>
<gene>
    <name evidence="9" type="primary">mviN</name>
    <name evidence="8" type="synonym">murJ</name>
    <name evidence="9" type="ORF">COT61_02525</name>
</gene>
<name>A0A2H0WVL1_9BACT</name>
<dbReference type="GO" id="GO:0015648">
    <property type="term" value="F:lipid-linked peptidoglycan transporter activity"/>
    <property type="evidence" value="ECO:0007669"/>
    <property type="project" value="UniProtKB-UniRule"/>
</dbReference>
<feature type="transmembrane region" description="Helical" evidence="8">
    <location>
        <begin position="354"/>
        <end position="372"/>
    </location>
</feature>
<keyword evidence="6 8" id="KW-1133">Transmembrane helix</keyword>